<feature type="transmembrane region" description="Helical" evidence="1">
    <location>
        <begin position="276"/>
        <end position="297"/>
    </location>
</feature>
<accession>A0ABU1Z8F9</accession>
<feature type="transmembrane region" description="Helical" evidence="1">
    <location>
        <begin position="342"/>
        <end position="359"/>
    </location>
</feature>
<keyword evidence="3" id="KW-1185">Reference proteome</keyword>
<organism evidence="2 3">
    <name type="scientific">Pelomonas aquatica</name>
    <dbReference type="NCBI Taxonomy" id="431058"/>
    <lineage>
        <taxon>Bacteria</taxon>
        <taxon>Pseudomonadati</taxon>
        <taxon>Pseudomonadota</taxon>
        <taxon>Betaproteobacteria</taxon>
        <taxon>Burkholderiales</taxon>
        <taxon>Sphaerotilaceae</taxon>
        <taxon>Roseateles</taxon>
    </lineage>
</organism>
<dbReference type="InterPro" id="IPR050545">
    <property type="entry name" value="Mycobact_MmpL"/>
</dbReference>
<keyword evidence="1" id="KW-1133">Transmembrane helix</keyword>
<feature type="transmembrane region" description="Helical" evidence="1">
    <location>
        <begin position="420"/>
        <end position="437"/>
    </location>
</feature>
<evidence type="ECO:0000313" key="3">
    <source>
        <dbReference type="Proteomes" id="UP001180536"/>
    </source>
</evidence>
<protein>
    <submittedName>
        <fullName evidence="2">Exporter</fullName>
    </submittedName>
</protein>
<dbReference type="Gene3D" id="1.20.1640.10">
    <property type="entry name" value="Multidrug efflux transporter AcrB transmembrane domain"/>
    <property type="match status" value="2"/>
</dbReference>
<dbReference type="PANTHER" id="PTHR33406:SF13">
    <property type="entry name" value="MEMBRANE PROTEIN YDFJ"/>
    <property type="match status" value="1"/>
</dbReference>
<dbReference type="PANTHER" id="PTHR33406">
    <property type="entry name" value="MEMBRANE PROTEIN MJ1562-RELATED"/>
    <property type="match status" value="1"/>
</dbReference>
<feature type="transmembrane region" description="Helical" evidence="1">
    <location>
        <begin position="678"/>
        <end position="697"/>
    </location>
</feature>
<feature type="transmembrane region" description="Helical" evidence="1">
    <location>
        <begin position="651"/>
        <end position="671"/>
    </location>
</feature>
<feature type="transmembrane region" description="Helical" evidence="1">
    <location>
        <begin position="737"/>
        <end position="757"/>
    </location>
</feature>
<feature type="transmembrane region" description="Helical" evidence="1">
    <location>
        <begin position="371"/>
        <end position="389"/>
    </location>
</feature>
<evidence type="ECO:0000256" key="1">
    <source>
        <dbReference type="SAM" id="Phobius"/>
    </source>
</evidence>
<dbReference type="RefSeq" id="WP_310344512.1">
    <property type="nucleotide sequence ID" value="NZ_JAVDXQ010000003.1"/>
</dbReference>
<gene>
    <name evidence="2" type="ORF">J2X16_002247</name>
</gene>
<dbReference type="EMBL" id="JAVDXQ010000003">
    <property type="protein sequence ID" value="MDR7296900.1"/>
    <property type="molecule type" value="Genomic_DNA"/>
</dbReference>
<feature type="transmembrane region" description="Helical" evidence="1">
    <location>
        <begin position="628"/>
        <end position="645"/>
    </location>
</feature>
<feature type="transmembrane region" description="Helical" evidence="1">
    <location>
        <begin position="709"/>
        <end position="730"/>
    </location>
</feature>
<sequence length="765" mass="81497">MVDRPPKLAPWLWALALLLTAAALTLAAVTGRVRINTDVLAMLPKDERRPEVEQALAALAKAGEGRVIVLLRAQADSEAAMDRFIARLQADAPGLAVRHQVSDAQQAGWLGFFTPQRGALLTDAQRAQLQAAAPEPLAQQALQGLMQPMGLPRVGRWVDDPFNTLGTWLAERAQGSKVRALGGRLRLADAQGDWMLALIDSGASAFALKDNERIAGALAHARAAVPDAQVLAAGVPLHAHAAATQAQREMHIIGAGSLVGVFALSWLAFARIRPRLLVLLSVGSGLLVAVAATLAVFGELHLITLVFGASLVGVAENYASSHYSSRIGQPPAARFVLMREQLPTMVLALSTTLAGYALLATTPFPGLQQVALFSAAGLTAAFVSTWLWFPHLDAGSVPERPLTRALGRAWQRWPQLGRRSGAITGLAVAVVLAAAAWRGRANDDIRLLQNTPPALMQDQIDIGRRLDLPSPAQFFVLSAASEAELLAREEALKARLAVMNGVAGWQAVSDWVPSPTRQLEDAKLVAGRWAEAAPLVAAQLGQPVPQREAVAPPLLTVDAWRAAPVSEAARHQWLGRGADGQWHSVLMLRGVSRDALPQLAALADDTAVRWVDKVADVSELLARQRVRMLGVLAIAVVAVAALLAWRLRAAWWRALVPTLLAGALALAATALAGQPWQLFHVLALLLLLGVGVDYGIFLLAQPSRRDLRGFVSITLAAASTWLAFGLLALSGTPALRAFGFTLGLGIALAWFLTPFFVPDHDPTNH</sequence>
<evidence type="ECO:0000313" key="2">
    <source>
        <dbReference type="EMBL" id="MDR7296900.1"/>
    </source>
</evidence>
<feature type="transmembrane region" description="Helical" evidence="1">
    <location>
        <begin position="250"/>
        <end position="269"/>
    </location>
</feature>
<comment type="caution">
    <text evidence="2">The sequence shown here is derived from an EMBL/GenBank/DDBJ whole genome shotgun (WGS) entry which is preliminary data.</text>
</comment>
<keyword evidence="1" id="KW-0812">Transmembrane</keyword>
<dbReference type="Proteomes" id="UP001180536">
    <property type="component" value="Unassembled WGS sequence"/>
</dbReference>
<name>A0ABU1Z8F9_9BURK</name>
<dbReference type="SUPFAM" id="SSF82866">
    <property type="entry name" value="Multidrug efflux transporter AcrB transmembrane domain"/>
    <property type="match status" value="2"/>
</dbReference>
<keyword evidence="1" id="KW-0472">Membrane</keyword>
<reference evidence="2 3" key="1">
    <citation type="submission" date="2023-07" db="EMBL/GenBank/DDBJ databases">
        <title>Sorghum-associated microbial communities from plants grown in Nebraska, USA.</title>
        <authorList>
            <person name="Schachtman D."/>
        </authorList>
    </citation>
    <scope>NUCLEOTIDE SEQUENCE [LARGE SCALE GENOMIC DNA]</scope>
    <source>
        <strain evidence="2 3">BE310</strain>
    </source>
</reference>
<proteinExistence type="predicted"/>